<dbReference type="Pfam" id="PF13560">
    <property type="entry name" value="HTH_31"/>
    <property type="match status" value="1"/>
</dbReference>
<protein>
    <submittedName>
        <fullName evidence="3">HTH-type transcriptional regulator PuuR</fullName>
    </submittedName>
</protein>
<comment type="caution">
    <text evidence="3">The sequence shown here is derived from an EMBL/GenBank/DDBJ whole genome shotgun (WGS) entry which is preliminary data.</text>
</comment>
<name>A0ABQ4TAA4_METOR</name>
<organism evidence="3 4">
    <name type="scientific">Methylobacterium organophilum</name>
    <dbReference type="NCBI Taxonomy" id="410"/>
    <lineage>
        <taxon>Bacteria</taxon>
        <taxon>Pseudomonadati</taxon>
        <taxon>Pseudomonadota</taxon>
        <taxon>Alphaproteobacteria</taxon>
        <taxon>Hyphomicrobiales</taxon>
        <taxon>Methylobacteriaceae</taxon>
        <taxon>Methylobacterium</taxon>
    </lineage>
</organism>
<gene>
    <name evidence="3" type="primary">puuR_1</name>
    <name evidence="3" type="ORF">LKMONMHP_1926</name>
</gene>
<evidence type="ECO:0000313" key="4">
    <source>
        <dbReference type="Proteomes" id="UP001055156"/>
    </source>
</evidence>
<evidence type="ECO:0000259" key="2">
    <source>
        <dbReference type="PROSITE" id="PS50943"/>
    </source>
</evidence>
<dbReference type="RefSeq" id="WP_238310940.1">
    <property type="nucleotide sequence ID" value="NZ_BPQV01000005.1"/>
</dbReference>
<proteinExistence type="predicted"/>
<dbReference type="Proteomes" id="UP001055156">
    <property type="component" value="Unassembled WGS sequence"/>
</dbReference>
<dbReference type="InterPro" id="IPR014710">
    <property type="entry name" value="RmlC-like_jellyroll"/>
</dbReference>
<evidence type="ECO:0000313" key="3">
    <source>
        <dbReference type="EMBL" id="GJE27070.1"/>
    </source>
</evidence>
<dbReference type="Gene3D" id="1.10.260.40">
    <property type="entry name" value="lambda repressor-like DNA-binding domains"/>
    <property type="match status" value="1"/>
</dbReference>
<reference evidence="3" key="1">
    <citation type="journal article" date="2021" name="Front. Microbiol.">
        <title>Comprehensive Comparative Genomics and Phenotyping of Methylobacterium Species.</title>
        <authorList>
            <person name="Alessa O."/>
            <person name="Ogura Y."/>
            <person name="Fujitani Y."/>
            <person name="Takami H."/>
            <person name="Hayashi T."/>
            <person name="Sahin N."/>
            <person name="Tani A."/>
        </authorList>
    </citation>
    <scope>NUCLEOTIDE SEQUENCE</scope>
    <source>
        <strain evidence="3">NBRC 15689</strain>
    </source>
</reference>
<dbReference type="InterPro" id="IPR010982">
    <property type="entry name" value="Lambda_DNA-bd_dom_sf"/>
</dbReference>
<dbReference type="PANTHER" id="PTHR46797:SF1">
    <property type="entry name" value="METHYLPHOSPHONATE SYNTHASE"/>
    <property type="match status" value="1"/>
</dbReference>
<dbReference type="InterPro" id="IPR050807">
    <property type="entry name" value="TransReg_Diox_bact_type"/>
</dbReference>
<dbReference type="Pfam" id="PF07883">
    <property type="entry name" value="Cupin_2"/>
    <property type="match status" value="1"/>
</dbReference>
<dbReference type="PANTHER" id="PTHR46797">
    <property type="entry name" value="HTH-TYPE TRANSCRIPTIONAL REGULATOR"/>
    <property type="match status" value="1"/>
</dbReference>
<sequence>MSVASRIRALRRRRGLTLDALAEAVGVHKGHLSRIERGEKAPSLATLEAIGTALGADMASLFGERIEADEVVVVRGAEAMGVRETGVREMGVREPDYAVHALVPARDGRAAALYLVEPGDAFHDADRPSHGGQEIAYVLRGRVELAVADRRVTLQAGDCATYDGGLPHRLRRLGPDPAAVLVMIAAG</sequence>
<dbReference type="CDD" id="cd02209">
    <property type="entry name" value="cupin_XRE_C"/>
    <property type="match status" value="1"/>
</dbReference>
<dbReference type="CDD" id="cd00093">
    <property type="entry name" value="HTH_XRE"/>
    <property type="match status" value="1"/>
</dbReference>
<evidence type="ECO:0000256" key="1">
    <source>
        <dbReference type="ARBA" id="ARBA00023125"/>
    </source>
</evidence>
<dbReference type="SMART" id="SM00530">
    <property type="entry name" value="HTH_XRE"/>
    <property type="match status" value="1"/>
</dbReference>
<reference evidence="3" key="2">
    <citation type="submission" date="2021-08" db="EMBL/GenBank/DDBJ databases">
        <authorList>
            <person name="Tani A."/>
            <person name="Ola A."/>
            <person name="Ogura Y."/>
            <person name="Katsura K."/>
            <person name="Hayashi T."/>
        </authorList>
    </citation>
    <scope>NUCLEOTIDE SEQUENCE</scope>
    <source>
        <strain evidence="3">NBRC 15689</strain>
    </source>
</reference>
<dbReference type="EMBL" id="BPQV01000005">
    <property type="protein sequence ID" value="GJE27070.1"/>
    <property type="molecule type" value="Genomic_DNA"/>
</dbReference>
<feature type="domain" description="HTH cro/C1-type" evidence="2">
    <location>
        <begin position="7"/>
        <end position="61"/>
    </location>
</feature>
<keyword evidence="1" id="KW-0238">DNA-binding</keyword>
<dbReference type="SUPFAM" id="SSF51182">
    <property type="entry name" value="RmlC-like cupins"/>
    <property type="match status" value="1"/>
</dbReference>
<dbReference type="InterPro" id="IPR001387">
    <property type="entry name" value="Cro/C1-type_HTH"/>
</dbReference>
<dbReference type="SUPFAM" id="SSF47413">
    <property type="entry name" value="lambda repressor-like DNA-binding domains"/>
    <property type="match status" value="1"/>
</dbReference>
<keyword evidence="4" id="KW-1185">Reference proteome</keyword>
<dbReference type="PROSITE" id="PS50943">
    <property type="entry name" value="HTH_CROC1"/>
    <property type="match status" value="1"/>
</dbReference>
<accession>A0ABQ4TAA4</accession>
<dbReference type="InterPro" id="IPR011051">
    <property type="entry name" value="RmlC_Cupin_sf"/>
</dbReference>
<dbReference type="InterPro" id="IPR013096">
    <property type="entry name" value="Cupin_2"/>
</dbReference>
<dbReference type="Gene3D" id="2.60.120.10">
    <property type="entry name" value="Jelly Rolls"/>
    <property type="match status" value="1"/>
</dbReference>